<gene>
    <name evidence="18" type="ORF">GNI_127850</name>
</gene>
<dbReference type="Proteomes" id="UP000019763">
    <property type="component" value="Unassembled WGS sequence"/>
</dbReference>
<keyword evidence="12" id="KW-0238">DNA-binding</keyword>
<proteinExistence type="inferred from homology"/>
<dbReference type="PROSITE" id="PS52020">
    <property type="entry name" value="CRESS_DNA_REP"/>
    <property type="match status" value="1"/>
</dbReference>
<evidence type="ECO:0000256" key="8">
    <source>
        <dbReference type="ARBA" id="ARBA00022741"/>
    </source>
</evidence>
<dbReference type="GO" id="GO:0003724">
    <property type="term" value="F:RNA helicase activity"/>
    <property type="evidence" value="ECO:0007669"/>
    <property type="project" value="InterPro"/>
</dbReference>
<evidence type="ECO:0000256" key="11">
    <source>
        <dbReference type="ARBA" id="ARBA00023124"/>
    </source>
</evidence>
<dbReference type="GO" id="GO:0000166">
    <property type="term" value="F:nucleotide binding"/>
    <property type="evidence" value="ECO:0007669"/>
    <property type="project" value="UniProtKB-KW"/>
</dbReference>
<evidence type="ECO:0000256" key="1">
    <source>
        <dbReference type="ARBA" id="ARBA00001936"/>
    </source>
</evidence>
<evidence type="ECO:0000313" key="18">
    <source>
        <dbReference type="EMBL" id="EZG49013.1"/>
    </source>
</evidence>
<organism evidence="18 19">
    <name type="scientific">Gregarina niphandrodes</name>
    <name type="common">Septate eugregarine</name>
    <dbReference type="NCBI Taxonomy" id="110365"/>
    <lineage>
        <taxon>Eukaryota</taxon>
        <taxon>Sar</taxon>
        <taxon>Alveolata</taxon>
        <taxon>Apicomplexa</taxon>
        <taxon>Conoidasida</taxon>
        <taxon>Gregarinasina</taxon>
        <taxon>Eugregarinorida</taxon>
        <taxon>Gregarinidae</taxon>
        <taxon>Gregarina</taxon>
    </lineage>
</organism>
<evidence type="ECO:0000256" key="13">
    <source>
        <dbReference type="ARBA" id="ARBA00023268"/>
    </source>
</evidence>
<evidence type="ECO:0000256" key="16">
    <source>
        <dbReference type="SAM" id="SignalP"/>
    </source>
</evidence>
<dbReference type="Pfam" id="PF02407">
    <property type="entry name" value="Viral_Rep"/>
    <property type="match status" value="1"/>
</dbReference>
<dbReference type="Gene3D" id="3.40.1310.20">
    <property type="match status" value="1"/>
</dbReference>
<evidence type="ECO:0000256" key="10">
    <source>
        <dbReference type="ARBA" id="ARBA00022801"/>
    </source>
</evidence>
<evidence type="ECO:0000256" key="4">
    <source>
        <dbReference type="ARBA" id="ARBA00022695"/>
    </source>
</evidence>
<keyword evidence="19" id="KW-1185">Reference proteome</keyword>
<dbReference type="InterPro" id="IPR000605">
    <property type="entry name" value="Helicase_SF3_ssDNA/RNA_vir"/>
</dbReference>
<dbReference type="VEuPathDB" id="CryptoDB:GNI_127850"/>
<reference evidence="18" key="1">
    <citation type="submission" date="2013-12" db="EMBL/GenBank/DDBJ databases">
        <authorList>
            <person name="Omoto C.K."/>
            <person name="Sibley D."/>
            <person name="Venepally P."/>
            <person name="Hadjithomas M."/>
            <person name="Karamycheva S."/>
            <person name="Brunk B."/>
            <person name="Roos D."/>
            <person name="Caler E."/>
            <person name="Lorenzi H."/>
        </authorList>
    </citation>
    <scope>NUCLEOTIDE SEQUENCE</scope>
</reference>
<keyword evidence="13" id="KW-0511">Multifunctional enzyme</keyword>
<evidence type="ECO:0000256" key="15">
    <source>
        <dbReference type="ARBA" id="ARBA00032243"/>
    </source>
</evidence>
<comment type="caution">
    <text evidence="18">The sequence shown here is derived from an EMBL/GenBank/DDBJ whole genome shotgun (WGS) entry which is preliminary data.</text>
</comment>
<keyword evidence="4" id="KW-0548">Nucleotidyltransferase</keyword>
<evidence type="ECO:0000256" key="9">
    <source>
        <dbReference type="ARBA" id="ARBA00022759"/>
    </source>
</evidence>
<dbReference type="GO" id="GO:0046872">
    <property type="term" value="F:metal ion binding"/>
    <property type="evidence" value="ECO:0007669"/>
    <property type="project" value="UniProtKB-KW"/>
</dbReference>
<feature type="chain" id="PRO_5001511430" description="ATP-dependent helicase Rep" evidence="16">
    <location>
        <begin position="20"/>
        <end position="682"/>
    </location>
</feature>
<protein>
    <recommendedName>
        <fullName evidence="14">ATP-dependent helicase Rep</fullName>
    </recommendedName>
    <alternativeName>
        <fullName evidence="15">RepP</fullName>
    </alternativeName>
</protein>
<evidence type="ECO:0000256" key="12">
    <source>
        <dbReference type="ARBA" id="ARBA00023125"/>
    </source>
</evidence>
<evidence type="ECO:0000256" key="7">
    <source>
        <dbReference type="ARBA" id="ARBA00022723"/>
    </source>
</evidence>
<dbReference type="GO" id="GO:0016787">
    <property type="term" value="F:hydrolase activity"/>
    <property type="evidence" value="ECO:0007669"/>
    <property type="project" value="UniProtKB-KW"/>
</dbReference>
<dbReference type="Pfam" id="PF00910">
    <property type="entry name" value="RNA_helicase"/>
    <property type="match status" value="2"/>
</dbReference>
<name>A0A023B1R5_GRENI</name>
<dbReference type="SUPFAM" id="SSF52540">
    <property type="entry name" value="P-loop containing nucleoside triphosphate hydrolases"/>
    <property type="match status" value="2"/>
</dbReference>
<keyword evidence="6" id="KW-0540">Nuclease</keyword>
<keyword evidence="3" id="KW-0808">Transferase</keyword>
<dbReference type="InterPro" id="IPR049912">
    <property type="entry name" value="CRESS_DNA_REP"/>
</dbReference>
<dbReference type="OrthoDB" id="2411602at2759"/>
<sequence length="682" mass="77848">MKPCSPLVLLYLLVCRVSGIAPGGWKLCMVDSMDEQNRRQCPVPATYKYIIYQQEMCPSTGRLHYQGFVYFTNPRSFDSVRREFGGMTHVEVCHDITASIAYCSKEDTRVGTTFEDAIKPECARPKGWWQQISIAQLWEEEPDWMLRHHAAVTAYHKQIKKVSFVRPKPQVIVLWGPPGTGKSHTARAICDNFYVKPTGNWWDGYYGQDLVIFDDFYGTEKYCDMLRWLSENPIKVPIKGSMTDLLATKFVITSNVEPQRCIAQLWEEEPEWMLKHHAAVTAYNKQLKKVSFVRPKPQVIVLWGPPGTGKSHTARSIRDNFYVKPTGNWWDGYFGQDLVIFDDFYGTEKYCDMLRWLSENPIKVPIKGSMTDLLATKFVITSNVEPQRCASLHIMATATNQELLTLMATMLQENQKIMAALTKEIASATNRTSTNTNILSETMSNNISLPPLPETELETDEWLAEALFKTSTTPDILLKKLVKIYGLSQAETIAEAHKTYMDRQYPKSRALYLVLEKPNKITTIDCMNAAKELKRVNKTIMIICERQGYPVQPFLKLMLYRYCARLPREIRALLCHIDEVEEFIQRLEALGLGTTGKGDNEDKGIAGIKGRGQATFHQPSVLGDKRSSFVRPTMKCTINGPGRHTDEMCFLQKATSKAVTVKYFRNEESAPEDNNECRESTY</sequence>
<feature type="domain" description="CRESS-DNA virus Rep endonuclease" evidence="17">
    <location>
        <begin position="19"/>
        <end position="119"/>
    </location>
</feature>
<dbReference type="GO" id="GO:0006260">
    <property type="term" value="P:DNA replication"/>
    <property type="evidence" value="ECO:0007669"/>
    <property type="project" value="UniProtKB-KW"/>
</dbReference>
<evidence type="ECO:0000256" key="6">
    <source>
        <dbReference type="ARBA" id="ARBA00022722"/>
    </source>
</evidence>
<evidence type="ECO:0000259" key="17">
    <source>
        <dbReference type="PROSITE" id="PS52020"/>
    </source>
</evidence>
<keyword evidence="5" id="KW-0235">DNA replication</keyword>
<comment type="similarity">
    <text evidence="2">Belongs to the nanoviruses/circoviruses replication-associated protein family.</text>
</comment>
<dbReference type="GO" id="GO:0016779">
    <property type="term" value="F:nucleotidyltransferase activity"/>
    <property type="evidence" value="ECO:0007669"/>
    <property type="project" value="UniProtKB-KW"/>
</dbReference>
<keyword evidence="11" id="KW-0190">Covalent protein-DNA linkage</keyword>
<dbReference type="GeneID" id="22914482"/>
<dbReference type="eggNOG" id="ENOG502SYH6">
    <property type="taxonomic scope" value="Eukaryota"/>
</dbReference>
<keyword evidence="8" id="KW-0547">Nucleotide-binding</keyword>
<evidence type="ECO:0000256" key="5">
    <source>
        <dbReference type="ARBA" id="ARBA00022705"/>
    </source>
</evidence>
<accession>A0A023B1R5</accession>
<dbReference type="GO" id="GO:0003723">
    <property type="term" value="F:RNA binding"/>
    <property type="evidence" value="ECO:0007669"/>
    <property type="project" value="InterPro"/>
</dbReference>
<dbReference type="AlphaFoldDB" id="A0A023B1R5"/>
<comment type="cofactor">
    <cofactor evidence="1">
        <name>Mn(2+)</name>
        <dbReference type="ChEBI" id="CHEBI:29035"/>
    </cofactor>
</comment>
<keyword evidence="9" id="KW-0255">Endonuclease</keyword>
<dbReference type="RefSeq" id="XP_011132061.1">
    <property type="nucleotide sequence ID" value="XM_011133759.1"/>
</dbReference>
<dbReference type="GO" id="GO:0004519">
    <property type="term" value="F:endonuclease activity"/>
    <property type="evidence" value="ECO:0007669"/>
    <property type="project" value="UniProtKB-KW"/>
</dbReference>
<dbReference type="Gene3D" id="3.40.50.300">
    <property type="entry name" value="P-loop containing nucleotide triphosphate hydrolases"/>
    <property type="match status" value="2"/>
</dbReference>
<dbReference type="GO" id="GO:0003677">
    <property type="term" value="F:DNA binding"/>
    <property type="evidence" value="ECO:0007669"/>
    <property type="project" value="UniProtKB-KW"/>
</dbReference>
<evidence type="ECO:0000256" key="3">
    <source>
        <dbReference type="ARBA" id="ARBA00022679"/>
    </source>
</evidence>
<feature type="signal peptide" evidence="16">
    <location>
        <begin position="1"/>
        <end position="19"/>
    </location>
</feature>
<keyword evidence="10" id="KW-0378">Hydrolase</keyword>
<keyword evidence="16" id="KW-0732">Signal</keyword>
<evidence type="ECO:0000313" key="19">
    <source>
        <dbReference type="Proteomes" id="UP000019763"/>
    </source>
</evidence>
<keyword evidence="7" id="KW-0479">Metal-binding</keyword>
<evidence type="ECO:0000256" key="2">
    <source>
        <dbReference type="ARBA" id="ARBA00008545"/>
    </source>
</evidence>
<dbReference type="EMBL" id="AFNH02000954">
    <property type="protein sequence ID" value="EZG49013.1"/>
    <property type="molecule type" value="Genomic_DNA"/>
</dbReference>
<dbReference type="InterPro" id="IPR027417">
    <property type="entry name" value="P-loop_NTPase"/>
</dbReference>
<evidence type="ECO:0000256" key="14">
    <source>
        <dbReference type="ARBA" id="ARBA00030754"/>
    </source>
</evidence>